<name>A0A2M9ZNX5_9LEPT</name>
<dbReference type="EMBL" id="NPDZ01000003">
    <property type="protein sequence ID" value="PJZ73788.1"/>
    <property type="molecule type" value="Genomic_DNA"/>
</dbReference>
<dbReference type="InterPro" id="IPR000073">
    <property type="entry name" value="AB_hydrolase_1"/>
</dbReference>
<dbReference type="RefSeq" id="WP_100712896.1">
    <property type="nucleotide sequence ID" value="NZ_NPDY01000002.1"/>
</dbReference>
<dbReference type="Proteomes" id="UP000231990">
    <property type="component" value="Unassembled WGS sequence"/>
</dbReference>
<dbReference type="Pfam" id="PF00561">
    <property type="entry name" value="Abhydrolase_1"/>
    <property type="match status" value="1"/>
</dbReference>
<feature type="domain" description="AB hydrolase-1" evidence="1">
    <location>
        <begin position="53"/>
        <end position="294"/>
    </location>
</feature>
<accession>A0A2M9ZNX5</accession>
<evidence type="ECO:0000313" key="3">
    <source>
        <dbReference type="EMBL" id="PJZ73788.1"/>
    </source>
</evidence>
<dbReference type="Gene3D" id="3.40.50.1820">
    <property type="entry name" value="alpha/beta hydrolase"/>
    <property type="match status" value="1"/>
</dbReference>
<dbReference type="Proteomes" id="UP000231962">
    <property type="component" value="Unassembled WGS sequence"/>
</dbReference>
<proteinExistence type="predicted"/>
<reference evidence="4 5" key="1">
    <citation type="submission" date="2017-07" db="EMBL/GenBank/DDBJ databases">
        <title>Leptospira spp. isolated from tropical soils.</title>
        <authorList>
            <person name="Thibeaux R."/>
            <person name="Iraola G."/>
            <person name="Ferres I."/>
            <person name="Bierque E."/>
            <person name="Girault D."/>
            <person name="Soupe-Gilbert M.-E."/>
            <person name="Picardeau M."/>
            <person name="Goarant C."/>
        </authorList>
    </citation>
    <scope>NUCLEOTIDE SEQUENCE [LARGE SCALE GENOMIC DNA]</scope>
    <source>
        <strain evidence="3 5">FH1-B-B1</strain>
        <strain evidence="2 4">FH1-B-C1</strain>
    </source>
</reference>
<comment type="caution">
    <text evidence="3">The sequence shown here is derived from an EMBL/GenBank/DDBJ whole genome shotgun (WGS) entry which is preliminary data.</text>
</comment>
<dbReference type="AlphaFoldDB" id="A0A2M9ZNX5"/>
<keyword evidence="4" id="KW-1185">Reference proteome</keyword>
<dbReference type="OrthoDB" id="9808398at2"/>
<dbReference type="PANTHER" id="PTHR46438">
    <property type="entry name" value="ALPHA/BETA-HYDROLASES SUPERFAMILY PROTEIN"/>
    <property type="match status" value="1"/>
</dbReference>
<evidence type="ECO:0000259" key="1">
    <source>
        <dbReference type="Pfam" id="PF00561"/>
    </source>
</evidence>
<organism evidence="3 5">
    <name type="scientific">Leptospira perolatii</name>
    <dbReference type="NCBI Taxonomy" id="2023191"/>
    <lineage>
        <taxon>Bacteria</taxon>
        <taxon>Pseudomonadati</taxon>
        <taxon>Spirochaetota</taxon>
        <taxon>Spirochaetia</taxon>
        <taxon>Leptospirales</taxon>
        <taxon>Leptospiraceae</taxon>
        <taxon>Leptospira</taxon>
    </lineage>
</organism>
<dbReference type="EMBL" id="NPDY01000002">
    <property type="protein sequence ID" value="PJZ70892.1"/>
    <property type="molecule type" value="Genomic_DNA"/>
</dbReference>
<gene>
    <name evidence="2" type="ORF">CH360_05135</name>
    <name evidence="3" type="ORF">CH373_06405</name>
</gene>
<sequence>MLQAPFKQLPFTEVPDKPRISHPYFNVKSQMISFHSKPFGNVNLHLKTYGSGPPLLLVHGFMTTGYSWRYMIEPLGQHFTLYIPDLVGSGLSSKPEASYDPDSMAEFLHEMVRNLNIFGCRAIGNSLGGYLCMRAVLKFPGIFSRLVNLHSPGISTGRMQVLRFALGMFPFSETVVRTLVNRNPEKWVHTNVHYYDESLKSKEEHREYSLPLKTPEGVHAFYLMLKQTLNVKEMQKFEKDLLSLNGYFPIPLLLVYAKKDPMVPPAVGKKMHRILPKVEFHWLDRGSHFAHVDATDLFVEKALPFLMAT</sequence>
<evidence type="ECO:0000313" key="5">
    <source>
        <dbReference type="Proteomes" id="UP000231990"/>
    </source>
</evidence>
<dbReference type="SUPFAM" id="SSF53474">
    <property type="entry name" value="alpha/beta-Hydrolases"/>
    <property type="match status" value="1"/>
</dbReference>
<protein>
    <recommendedName>
        <fullName evidence="1">AB hydrolase-1 domain-containing protein</fullName>
    </recommendedName>
</protein>
<evidence type="ECO:0000313" key="2">
    <source>
        <dbReference type="EMBL" id="PJZ70892.1"/>
    </source>
</evidence>
<evidence type="ECO:0000313" key="4">
    <source>
        <dbReference type="Proteomes" id="UP000231962"/>
    </source>
</evidence>
<dbReference type="InterPro" id="IPR029058">
    <property type="entry name" value="AB_hydrolase_fold"/>
</dbReference>
<dbReference type="PRINTS" id="PR00111">
    <property type="entry name" value="ABHYDROLASE"/>
</dbReference>